<evidence type="ECO:0000256" key="2">
    <source>
        <dbReference type="ARBA" id="ARBA00022603"/>
    </source>
</evidence>
<organism evidence="6 7">
    <name type="scientific">Tigriopus californicus</name>
    <name type="common">Marine copepod</name>
    <dbReference type="NCBI Taxonomy" id="6832"/>
    <lineage>
        <taxon>Eukaryota</taxon>
        <taxon>Metazoa</taxon>
        <taxon>Ecdysozoa</taxon>
        <taxon>Arthropoda</taxon>
        <taxon>Crustacea</taxon>
        <taxon>Multicrustacea</taxon>
        <taxon>Hexanauplia</taxon>
        <taxon>Copepoda</taxon>
        <taxon>Harpacticoida</taxon>
        <taxon>Harpacticidae</taxon>
        <taxon>Tigriopus</taxon>
    </lineage>
</organism>
<dbReference type="Proteomes" id="UP000318571">
    <property type="component" value="Chromosome 2"/>
</dbReference>
<keyword evidence="4" id="KW-0511">Multifunctional enzyme</keyword>
<keyword evidence="2" id="KW-0489">Methyltransferase</keyword>
<comment type="similarity">
    <text evidence="1">Belongs to the methyltransferase superfamily.</text>
</comment>
<dbReference type="AlphaFoldDB" id="A0A553P9P1"/>
<evidence type="ECO:0000256" key="4">
    <source>
        <dbReference type="ARBA" id="ARBA00023268"/>
    </source>
</evidence>
<name>A0A553P9P1_TIGCA</name>
<dbReference type="EMBL" id="VCGU01000005">
    <property type="protein sequence ID" value="TRY74390.1"/>
    <property type="molecule type" value="Genomic_DNA"/>
</dbReference>
<dbReference type="NCBIfam" id="NF037959">
    <property type="entry name" value="MFS_SpdSyn"/>
    <property type="match status" value="1"/>
</dbReference>
<evidence type="ECO:0000313" key="7">
    <source>
        <dbReference type="Proteomes" id="UP000318571"/>
    </source>
</evidence>
<dbReference type="Pfam" id="PF13847">
    <property type="entry name" value="Methyltransf_31"/>
    <property type="match status" value="1"/>
</dbReference>
<proteinExistence type="inferred from homology"/>
<dbReference type="OrthoDB" id="411785at2759"/>
<comment type="caution">
    <text evidence="6">The sequence shown here is derived from an EMBL/GenBank/DDBJ whole genome shotgun (WGS) entry which is preliminary data.</text>
</comment>
<dbReference type="FunFam" id="3.40.50.150:FF:000110">
    <property type="entry name" value="methyltransferase-like protein 13 isoform X1"/>
    <property type="match status" value="1"/>
</dbReference>
<sequence length="675" mass="75697">MNLLPKDHEQFRQSDYWDGFFQKRGGRAFEWYGEYTELCGILHKYIKLKDDILVVGCGNSTLSADLYNVGYQSMVSIDLSDVAIRQMNQVHGLERPGLSFVKMDVTDLAFEENRFSCVLDKGTLDAMMTNNDAEVQTTIDKMFSEIERVLRLGGRYICISLLQPHILDFITQWFSQRGWPLRILRCQEADANKSPQDRLFPVFAIVATKFRKMPNIPQVLEMALSSEGQTTRLKTVQDLIRSVRGVQQFAAVRAGAAKKRLFQGDARHEDVSLDLQSPDSDVPKYSLFIVDRDQASPLKFAVFIVPQGREPEWLFSTSKGRSQLAESAGVAKLIVVHLQRTHTFTNLQAVQEELSGIVMDLAPPDLPHNTQVPFLSLGGDGAVGSRSERCRGKSKFSGEFVVEDVEVNGELFRRLIFMNNPNLTQSEAKIVSVKSKNKKVKKVVDHSYLACAHHSYMVGALGYNFSQPEIKVLLVGLGGGALATFIKNNFPKVTLDVVEIDPAISRVASEQFDFKEDERTKVIIADGIEFLNTIKTETYDVIMLDVDSKDSSIGMSCPPKPFVEAETIRQIQHHCLTKDQQGVFVLNLVCRDPSLRQEVIATLKSQFTHVVSCPIPEEVNEILYCSSSSQREGNVGVPSITSSHASIKAMRRVNETLRNEDFLDLAQSLKVMKVV</sequence>
<dbReference type="Gene3D" id="3.40.50.150">
    <property type="entry name" value="Vaccinia Virus protein VP39"/>
    <property type="match status" value="2"/>
</dbReference>
<dbReference type="PANTHER" id="PTHR12176:SF78">
    <property type="entry name" value="EEF1A LYSINE AND N-TERMINAL METHYLTRANSFERASE"/>
    <property type="match status" value="1"/>
</dbReference>
<accession>A0A553P9P1</accession>
<dbReference type="OMA" id="FEWYGAF"/>
<feature type="domain" description="Methyltransferase" evidence="5">
    <location>
        <begin position="52"/>
        <end position="159"/>
    </location>
</feature>
<evidence type="ECO:0000256" key="1">
    <source>
        <dbReference type="ARBA" id="ARBA00008361"/>
    </source>
</evidence>
<evidence type="ECO:0000259" key="5">
    <source>
        <dbReference type="Pfam" id="PF13847"/>
    </source>
</evidence>
<dbReference type="STRING" id="6832.A0A553P9P1"/>
<evidence type="ECO:0000256" key="3">
    <source>
        <dbReference type="ARBA" id="ARBA00022679"/>
    </source>
</evidence>
<dbReference type="GO" id="GO:0032259">
    <property type="term" value="P:methylation"/>
    <property type="evidence" value="ECO:0007669"/>
    <property type="project" value="UniProtKB-KW"/>
</dbReference>
<dbReference type="SUPFAM" id="SSF53335">
    <property type="entry name" value="S-adenosyl-L-methionine-dependent methyltransferases"/>
    <property type="match status" value="2"/>
</dbReference>
<evidence type="ECO:0000313" key="6">
    <source>
        <dbReference type="EMBL" id="TRY74390.1"/>
    </source>
</evidence>
<dbReference type="InterPro" id="IPR029063">
    <property type="entry name" value="SAM-dependent_MTases_sf"/>
</dbReference>
<dbReference type="PANTHER" id="PTHR12176">
    <property type="entry name" value="SAM-DEPENDENT METHYLTRANSFERASE SUPERFAMILY PROTEIN"/>
    <property type="match status" value="1"/>
</dbReference>
<keyword evidence="3" id="KW-0808">Transferase</keyword>
<dbReference type="GO" id="GO:0008168">
    <property type="term" value="F:methyltransferase activity"/>
    <property type="evidence" value="ECO:0007669"/>
    <property type="project" value="UniProtKB-KW"/>
</dbReference>
<protein>
    <recommendedName>
        <fullName evidence="5">Methyltransferase domain-containing protein</fullName>
    </recommendedName>
</protein>
<dbReference type="InterPro" id="IPR051419">
    <property type="entry name" value="Lys/N-term_MeTrsfase_sf"/>
</dbReference>
<gene>
    <name evidence="6" type="ORF">TCAL_04600</name>
</gene>
<dbReference type="InterPro" id="IPR025714">
    <property type="entry name" value="Methyltranfer_dom"/>
</dbReference>
<keyword evidence="7" id="KW-1185">Reference proteome</keyword>
<dbReference type="CDD" id="cd02440">
    <property type="entry name" value="AdoMet_MTases"/>
    <property type="match status" value="1"/>
</dbReference>
<reference evidence="6 7" key="1">
    <citation type="journal article" date="2018" name="Nat. Ecol. Evol.">
        <title>Genomic signatures of mitonuclear coevolution across populations of Tigriopus californicus.</title>
        <authorList>
            <person name="Barreto F.S."/>
            <person name="Watson E.T."/>
            <person name="Lima T.G."/>
            <person name="Willett C.S."/>
            <person name="Edmands S."/>
            <person name="Li W."/>
            <person name="Burton R.S."/>
        </authorList>
    </citation>
    <scope>NUCLEOTIDE SEQUENCE [LARGE SCALE GENOMIC DNA]</scope>
    <source>
        <strain evidence="6 7">San Diego</strain>
    </source>
</reference>
<dbReference type="Pfam" id="PF01564">
    <property type="entry name" value="Spermine_synth"/>
    <property type="match status" value="1"/>
</dbReference>